<evidence type="ECO:0000256" key="1">
    <source>
        <dbReference type="ARBA" id="ARBA00038101"/>
    </source>
</evidence>
<dbReference type="PANTHER" id="PTHR11102">
    <property type="entry name" value="SEL-1-LIKE PROTEIN"/>
    <property type="match status" value="1"/>
</dbReference>
<name>A0A3R6V803_9STRA</name>
<proteinExistence type="inferred from homology"/>
<evidence type="ECO:0008006" key="4">
    <source>
        <dbReference type="Google" id="ProtNLM"/>
    </source>
</evidence>
<gene>
    <name evidence="2" type="ORF">DYB32_007701</name>
</gene>
<dbReference type="InterPro" id="IPR011990">
    <property type="entry name" value="TPR-like_helical_dom_sf"/>
</dbReference>
<keyword evidence="3" id="KW-1185">Reference proteome</keyword>
<dbReference type="PANTHER" id="PTHR11102:SF160">
    <property type="entry name" value="ERAD-ASSOCIATED E3 UBIQUITIN-PROTEIN LIGASE COMPONENT HRD3"/>
    <property type="match status" value="1"/>
</dbReference>
<dbReference type="SUPFAM" id="SSF81901">
    <property type="entry name" value="HCP-like"/>
    <property type="match status" value="2"/>
</dbReference>
<dbReference type="EMBL" id="QUSY01000780">
    <property type="protein sequence ID" value="RHY27403.1"/>
    <property type="molecule type" value="Genomic_DNA"/>
</dbReference>
<dbReference type="Pfam" id="PF08238">
    <property type="entry name" value="Sel1"/>
    <property type="match status" value="5"/>
</dbReference>
<dbReference type="InterPro" id="IPR006597">
    <property type="entry name" value="Sel1-like"/>
</dbReference>
<dbReference type="InterPro" id="IPR050767">
    <property type="entry name" value="Sel1_AlgK"/>
</dbReference>
<comment type="caution">
    <text evidence="2">The sequence shown here is derived from an EMBL/GenBank/DDBJ whole genome shotgun (WGS) entry which is preliminary data.</text>
</comment>
<dbReference type="Proteomes" id="UP000285060">
    <property type="component" value="Unassembled WGS sequence"/>
</dbReference>
<organism evidence="2 3">
    <name type="scientific">Aphanomyces invadans</name>
    <dbReference type="NCBI Taxonomy" id="157072"/>
    <lineage>
        <taxon>Eukaryota</taxon>
        <taxon>Sar</taxon>
        <taxon>Stramenopiles</taxon>
        <taxon>Oomycota</taxon>
        <taxon>Saprolegniomycetes</taxon>
        <taxon>Saprolegniales</taxon>
        <taxon>Verrucalvaceae</taxon>
        <taxon>Aphanomyces</taxon>
    </lineage>
</organism>
<protein>
    <recommendedName>
        <fullName evidence="4">Sel1 repeat family protein</fullName>
    </recommendedName>
</protein>
<accession>A0A3R6V803</accession>
<comment type="similarity">
    <text evidence="1">Belongs to the sel-1 family.</text>
</comment>
<dbReference type="AlphaFoldDB" id="A0A3R6V803"/>
<evidence type="ECO:0000313" key="2">
    <source>
        <dbReference type="EMBL" id="RHY27403.1"/>
    </source>
</evidence>
<evidence type="ECO:0000313" key="3">
    <source>
        <dbReference type="Proteomes" id="UP000285060"/>
    </source>
</evidence>
<dbReference type="Gene3D" id="1.25.40.10">
    <property type="entry name" value="Tetratricopeptide repeat domain"/>
    <property type="match status" value="2"/>
</dbReference>
<reference evidence="2 3" key="1">
    <citation type="submission" date="2018-08" db="EMBL/GenBank/DDBJ databases">
        <title>Aphanomyces genome sequencing and annotation.</title>
        <authorList>
            <person name="Minardi D."/>
            <person name="Oidtmann B."/>
            <person name="Van Der Giezen M."/>
            <person name="Studholme D.J."/>
        </authorList>
    </citation>
    <scope>NUCLEOTIDE SEQUENCE [LARGE SCALE GENOMIC DNA]</scope>
    <source>
        <strain evidence="2 3">NJM0002</strain>
    </source>
</reference>
<sequence>MPLQLITPSHVAKLAETTPPAKLYQMGQAIFENSTGNVMQSVLLWQAAAAKGHLNAKYSYAQCLKQGKGDLKPDPVAATTHFRQKGDAHAKSILGDWYFNGVHHVAQNIPLGLSLRQEAAMAGVPNALFNMGCLYRVGDHVEKDEAVAYQLFQKAATKGHGMAMFNVALMLHDGIGVAENKDAAKKWLEALAPHDIQAKELLRTMA</sequence>
<dbReference type="VEuPathDB" id="FungiDB:H310_12353"/>
<dbReference type="SMART" id="SM00671">
    <property type="entry name" value="SEL1"/>
    <property type="match status" value="4"/>
</dbReference>